<dbReference type="Proteomes" id="UP000256964">
    <property type="component" value="Unassembled WGS sequence"/>
</dbReference>
<dbReference type="Pfam" id="PF01753">
    <property type="entry name" value="zf-MYND"/>
    <property type="match status" value="1"/>
</dbReference>
<dbReference type="STRING" id="139420.A0A371DP54"/>
<keyword evidence="4 7" id="KW-0802">TPR repeat</keyword>
<evidence type="ECO:0000256" key="3">
    <source>
        <dbReference type="ARBA" id="ARBA00022771"/>
    </source>
</evidence>
<evidence type="ECO:0000259" key="8">
    <source>
        <dbReference type="PROSITE" id="PS50865"/>
    </source>
</evidence>
<proteinExistence type="predicted"/>
<dbReference type="InterPro" id="IPR011990">
    <property type="entry name" value="TPR-like_helical_dom_sf"/>
</dbReference>
<evidence type="ECO:0000313" key="10">
    <source>
        <dbReference type="Proteomes" id="UP000256964"/>
    </source>
</evidence>
<dbReference type="InterPro" id="IPR002893">
    <property type="entry name" value="Znf_MYND"/>
</dbReference>
<dbReference type="GO" id="GO:0008270">
    <property type="term" value="F:zinc ion binding"/>
    <property type="evidence" value="ECO:0007669"/>
    <property type="project" value="UniProtKB-KW"/>
</dbReference>
<dbReference type="SUPFAM" id="SSF48452">
    <property type="entry name" value="TPR-like"/>
    <property type="match status" value="1"/>
</dbReference>
<evidence type="ECO:0000256" key="5">
    <source>
        <dbReference type="ARBA" id="ARBA00022833"/>
    </source>
</evidence>
<reference evidence="9 10" key="1">
    <citation type="journal article" date="2018" name="Biotechnol. Biofuels">
        <title>Integrative visual omics of the white-rot fungus Polyporus brumalis exposes the biotechnological potential of its oxidative enzymes for delignifying raw plant biomass.</title>
        <authorList>
            <person name="Miyauchi S."/>
            <person name="Rancon A."/>
            <person name="Drula E."/>
            <person name="Hage H."/>
            <person name="Chaduli D."/>
            <person name="Favel A."/>
            <person name="Grisel S."/>
            <person name="Henrissat B."/>
            <person name="Herpoel-Gimbert I."/>
            <person name="Ruiz-Duenas F.J."/>
            <person name="Chevret D."/>
            <person name="Hainaut M."/>
            <person name="Lin J."/>
            <person name="Wang M."/>
            <person name="Pangilinan J."/>
            <person name="Lipzen A."/>
            <person name="Lesage-Meessen L."/>
            <person name="Navarro D."/>
            <person name="Riley R."/>
            <person name="Grigoriev I.V."/>
            <person name="Zhou S."/>
            <person name="Raouche S."/>
            <person name="Rosso M.N."/>
        </authorList>
    </citation>
    <scope>NUCLEOTIDE SEQUENCE [LARGE SCALE GENOMIC DNA]</scope>
    <source>
        <strain evidence="9 10">BRFM 1820</strain>
    </source>
</reference>
<dbReference type="EMBL" id="KZ857385">
    <property type="protein sequence ID" value="RDX54299.1"/>
    <property type="molecule type" value="Genomic_DNA"/>
</dbReference>
<keyword evidence="5" id="KW-0862">Zinc</keyword>
<organism evidence="9 10">
    <name type="scientific">Lentinus brumalis</name>
    <dbReference type="NCBI Taxonomy" id="2498619"/>
    <lineage>
        <taxon>Eukaryota</taxon>
        <taxon>Fungi</taxon>
        <taxon>Dikarya</taxon>
        <taxon>Basidiomycota</taxon>
        <taxon>Agaricomycotina</taxon>
        <taxon>Agaricomycetes</taxon>
        <taxon>Polyporales</taxon>
        <taxon>Polyporaceae</taxon>
        <taxon>Lentinus</taxon>
    </lineage>
</organism>
<dbReference type="PROSITE" id="PS50865">
    <property type="entry name" value="ZF_MYND_2"/>
    <property type="match status" value="1"/>
</dbReference>
<dbReference type="AlphaFoldDB" id="A0A371DP54"/>
<gene>
    <name evidence="9" type="ORF">OH76DRAFT_1341317</name>
</gene>
<dbReference type="PROSITE" id="PS50005">
    <property type="entry name" value="TPR"/>
    <property type="match status" value="1"/>
</dbReference>
<sequence length="161" mass="18042">LHNEASRLKSAGDLEGAERMYLQAIADKEASLGTDHFVTATSYDGLGEVYLAMQRPAKAEEYFNKALHVRERSGFACDLAMTRDNLGQVYEMKGDLRAAQEMRLRGAADSNIACGNYNCLKLQNNLSDLSRCSVCKAVFYCSRPCQASDWKRHKKYCRQVA</sequence>
<evidence type="ECO:0000256" key="4">
    <source>
        <dbReference type="ARBA" id="ARBA00022803"/>
    </source>
</evidence>
<dbReference type="SMART" id="SM00028">
    <property type="entry name" value="TPR"/>
    <property type="match status" value="1"/>
</dbReference>
<name>A0A371DP54_9APHY</name>
<keyword evidence="10" id="KW-1185">Reference proteome</keyword>
<evidence type="ECO:0000256" key="2">
    <source>
        <dbReference type="ARBA" id="ARBA00022737"/>
    </source>
</evidence>
<evidence type="ECO:0000256" key="1">
    <source>
        <dbReference type="ARBA" id="ARBA00022723"/>
    </source>
</evidence>
<keyword evidence="2" id="KW-0677">Repeat</keyword>
<evidence type="ECO:0000256" key="7">
    <source>
        <dbReference type="PROSITE-ProRule" id="PRU00339"/>
    </source>
</evidence>
<feature type="domain" description="MYND-type" evidence="8">
    <location>
        <begin position="116"/>
        <end position="157"/>
    </location>
</feature>
<keyword evidence="3 6" id="KW-0863">Zinc-finger</keyword>
<evidence type="ECO:0000256" key="6">
    <source>
        <dbReference type="PROSITE-ProRule" id="PRU00134"/>
    </source>
</evidence>
<accession>A0A371DP54</accession>
<dbReference type="Gene3D" id="6.10.140.2220">
    <property type="match status" value="1"/>
</dbReference>
<dbReference type="PANTHER" id="PTHR45641">
    <property type="entry name" value="TETRATRICOPEPTIDE REPEAT PROTEIN (AFU_ORTHOLOGUE AFUA_6G03870)"/>
    <property type="match status" value="1"/>
</dbReference>
<feature type="repeat" description="TPR" evidence="7">
    <location>
        <begin position="40"/>
        <end position="73"/>
    </location>
</feature>
<evidence type="ECO:0000313" key="9">
    <source>
        <dbReference type="EMBL" id="RDX54299.1"/>
    </source>
</evidence>
<dbReference type="Pfam" id="PF13424">
    <property type="entry name" value="TPR_12"/>
    <property type="match status" value="1"/>
</dbReference>
<protein>
    <recommendedName>
        <fullName evidence="8">MYND-type domain-containing protein</fullName>
    </recommendedName>
</protein>
<dbReference type="InterPro" id="IPR019734">
    <property type="entry name" value="TPR_rpt"/>
</dbReference>
<feature type="non-terminal residue" evidence="9">
    <location>
        <position position="1"/>
    </location>
</feature>
<dbReference type="PANTHER" id="PTHR45641:SF19">
    <property type="entry name" value="NEPHROCYSTIN-3"/>
    <property type="match status" value="1"/>
</dbReference>
<dbReference type="SUPFAM" id="SSF144232">
    <property type="entry name" value="HIT/MYND zinc finger-like"/>
    <property type="match status" value="1"/>
</dbReference>
<keyword evidence="1" id="KW-0479">Metal-binding</keyword>
<dbReference type="Gene3D" id="1.25.40.10">
    <property type="entry name" value="Tetratricopeptide repeat domain"/>
    <property type="match status" value="1"/>
</dbReference>
<dbReference type="OrthoDB" id="1917726at2759"/>